<dbReference type="STRING" id="307486.GCA_000807215_02132"/>
<comment type="caution">
    <text evidence="2">The sequence shown here is derived from an EMBL/GenBank/DDBJ whole genome shotgun (WGS) entry which is preliminary data.</text>
</comment>
<keyword evidence="1" id="KW-0472">Membrane</keyword>
<dbReference type="Proteomes" id="UP000317763">
    <property type="component" value="Unassembled WGS sequence"/>
</dbReference>
<evidence type="ECO:0000256" key="1">
    <source>
        <dbReference type="SAM" id="Phobius"/>
    </source>
</evidence>
<feature type="transmembrane region" description="Helical" evidence="1">
    <location>
        <begin position="50"/>
        <end position="72"/>
    </location>
</feature>
<dbReference type="AlphaFoldDB" id="A0A554X7Z1"/>
<feature type="transmembrane region" description="Helical" evidence="1">
    <location>
        <begin position="78"/>
        <end position="95"/>
    </location>
</feature>
<dbReference type="EMBL" id="VJOM01000012">
    <property type="protein sequence ID" value="TSE31886.1"/>
    <property type="molecule type" value="Genomic_DNA"/>
</dbReference>
<reference evidence="2 3" key="1">
    <citation type="submission" date="2019-07" db="EMBL/GenBank/DDBJ databases">
        <title>Tepidimonas taiwanensis I1-1 draft genome.</title>
        <authorList>
            <person name="Da Costa M.S."/>
            <person name="Froufe H.J.C."/>
            <person name="Egas C."/>
            <person name="Albuquerque L."/>
        </authorList>
    </citation>
    <scope>NUCLEOTIDE SEQUENCE [LARGE SCALE GENOMIC DNA]</scope>
    <source>
        <strain evidence="2 3">I1-1</strain>
    </source>
</reference>
<keyword evidence="1" id="KW-1133">Transmembrane helix</keyword>
<feature type="transmembrane region" description="Helical" evidence="1">
    <location>
        <begin position="182"/>
        <end position="206"/>
    </location>
</feature>
<protein>
    <submittedName>
        <fullName evidence="2">Uncharacterized protein</fullName>
    </submittedName>
</protein>
<accession>A0A554X7Z1</accession>
<name>A0A554X7Z1_9BURK</name>
<gene>
    <name evidence="2" type="ORF">Ttaiw_01303</name>
</gene>
<feature type="transmembrane region" description="Helical" evidence="1">
    <location>
        <begin position="212"/>
        <end position="239"/>
    </location>
</feature>
<keyword evidence="1" id="KW-0812">Transmembrane</keyword>
<organism evidence="2 3">
    <name type="scientific">Tepidimonas taiwanensis</name>
    <dbReference type="NCBI Taxonomy" id="307486"/>
    <lineage>
        <taxon>Bacteria</taxon>
        <taxon>Pseudomonadati</taxon>
        <taxon>Pseudomonadota</taxon>
        <taxon>Betaproteobacteria</taxon>
        <taxon>Burkholderiales</taxon>
        <taxon>Tepidimonas</taxon>
    </lineage>
</organism>
<evidence type="ECO:0000313" key="2">
    <source>
        <dbReference type="EMBL" id="TSE31886.1"/>
    </source>
</evidence>
<sequence length="303" mass="34622">MTDVGMQPFPWRRFLRRRFPAHAEGWVYAQVPLWWVVLLLDPAADATVDVFYALACLIVAAGIVGALVLLAALLRFPWALLVPLCLASMGAEALWRRWAKRPWQRKPTPRRWYLSNLVALWQGWDRFIRRRPWYRRLQRKLDALAPATQQPCRCQGLIVSSRDQPGPTAFDYACEQADSHMWLWYGVGFVVLWVELTSVDAAGWLWGFVFAVLMYGLLFLTPLPFLAAAILGFFSAWLVGLGMSPQQREQARLRRAASLAARKPPPRHASVRRIPPIKRQPASNWLLPLLVGLWIGSAWGDDE</sequence>
<keyword evidence="3" id="KW-1185">Reference proteome</keyword>
<evidence type="ECO:0000313" key="3">
    <source>
        <dbReference type="Proteomes" id="UP000317763"/>
    </source>
</evidence>
<proteinExistence type="predicted"/>